<evidence type="ECO:0000313" key="3">
    <source>
        <dbReference type="Proteomes" id="UP000664617"/>
    </source>
</evidence>
<evidence type="ECO:0000313" key="2">
    <source>
        <dbReference type="EMBL" id="MBO0609034.1"/>
    </source>
</evidence>
<feature type="region of interest" description="Disordered" evidence="1">
    <location>
        <begin position="1"/>
        <end position="24"/>
    </location>
</feature>
<protein>
    <recommendedName>
        <fullName evidence="4">EfeO-type cupredoxin-like domain-containing protein</fullName>
    </recommendedName>
</protein>
<gene>
    <name evidence="2" type="ORF">J0911_08310</name>
</gene>
<dbReference type="RefSeq" id="WP_207274990.1">
    <property type="nucleotide sequence ID" value="NZ_JAFMPK010000032.1"/>
</dbReference>
<evidence type="ECO:0000256" key="1">
    <source>
        <dbReference type="SAM" id="MobiDB-lite"/>
    </source>
</evidence>
<dbReference type="Gene3D" id="2.60.40.420">
    <property type="entry name" value="Cupredoxins - blue copper proteins"/>
    <property type="match status" value="1"/>
</dbReference>
<reference evidence="3" key="2">
    <citation type="submission" date="2023-07" db="EMBL/GenBank/DDBJ databases">
        <title>Myceligenerans salitolerans sp. nov., a halotolerant actinomycete isolated from a salt lake in Xinjiang, China.</title>
        <authorList>
            <person name="Guan T."/>
        </authorList>
    </citation>
    <scope>NUCLEOTIDE SEQUENCE [LARGE SCALE GENOMIC DNA]</scope>
    <source>
        <strain evidence="3">XHU 5031</strain>
    </source>
</reference>
<accession>A0ABS3I7Q7</accession>
<dbReference type="SUPFAM" id="SSF49503">
    <property type="entry name" value="Cupredoxins"/>
    <property type="match status" value="1"/>
</dbReference>
<reference evidence="2 3" key="1">
    <citation type="submission" date="2021-03" db="EMBL/GenBank/DDBJ databases">
        <authorList>
            <person name="Xin L."/>
        </authorList>
    </citation>
    <scope>NUCLEOTIDE SEQUENCE [LARGE SCALE GENOMIC DNA]</scope>
    <source>
        <strain evidence="2 3">XHU 5031</strain>
    </source>
</reference>
<keyword evidence="3" id="KW-1185">Reference proteome</keyword>
<proteinExistence type="predicted"/>
<feature type="region of interest" description="Disordered" evidence="1">
    <location>
        <begin position="43"/>
        <end position="62"/>
    </location>
</feature>
<sequence length="153" mass="15646">MRTPRHARRHPARAHPARPRRPGSLPAALLAGALLTGGLLTGCTAAADPPPPAPSGGPTSTLRVGLTEWTIETGDAVPASGRLTVLVTNVGATGHDLIVRGSRGTWGTPVLAPGERHELTVTTVPGETLELDCSVSGHHAAGMSAELDVAEEQ</sequence>
<comment type="caution">
    <text evidence="2">The sequence shown here is derived from an EMBL/GenBank/DDBJ whole genome shotgun (WGS) entry which is preliminary data.</text>
</comment>
<organism evidence="2 3">
    <name type="scientific">Myceligenerans salitolerans</name>
    <dbReference type="NCBI Taxonomy" id="1230528"/>
    <lineage>
        <taxon>Bacteria</taxon>
        <taxon>Bacillati</taxon>
        <taxon>Actinomycetota</taxon>
        <taxon>Actinomycetes</taxon>
        <taxon>Micrococcales</taxon>
        <taxon>Promicromonosporaceae</taxon>
        <taxon>Myceligenerans</taxon>
    </lineage>
</organism>
<evidence type="ECO:0008006" key="4">
    <source>
        <dbReference type="Google" id="ProtNLM"/>
    </source>
</evidence>
<dbReference type="EMBL" id="JAFMPK010000032">
    <property type="protein sequence ID" value="MBO0609034.1"/>
    <property type="molecule type" value="Genomic_DNA"/>
</dbReference>
<dbReference type="Proteomes" id="UP000664617">
    <property type="component" value="Unassembled WGS sequence"/>
</dbReference>
<dbReference type="InterPro" id="IPR008972">
    <property type="entry name" value="Cupredoxin"/>
</dbReference>
<name>A0ABS3I7Q7_9MICO</name>
<feature type="compositionally biased region" description="Basic residues" evidence="1">
    <location>
        <begin position="1"/>
        <end position="21"/>
    </location>
</feature>